<name>A0ABR1VT65_9PEZI</name>
<reference evidence="1 2" key="1">
    <citation type="submission" date="2023-01" db="EMBL/GenBank/DDBJ databases">
        <title>Analysis of 21 Apiospora genomes using comparative genomics revels a genus with tremendous synthesis potential of carbohydrate active enzymes and secondary metabolites.</title>
        <authorList>
            <person name="Sorensen T."/>
        </authorList>
    </citation>
    <scope>NUCLEOTIDE SEQUENCE [LARGE SCALE GENOMIC DNA]</scope>
    <source>
        <strain evidence="1 2">CBS 83171</strain>
    </source>
</reference>
<evidence type="ECO:0000313" key="2">
    <source>
        <dbReference type="Proteomes" id="UP001446871"/>
    </source>
</evidence>
<gene>
    <name evidence="1" type="ORF">PG996_006417</name>
</gene>
<keyword evidence="2" id="KW-1185">Reference proteome</keyword>
<protein>
    <submittedName>
        <fullName evidence="1">Uncharacterized protein</fullName>
    </submittedName>
</protein>
<comment type="caution">
    <text evidence="1">The sequence shown here is derived from an EMBL/GenBank/DDBJ whole genome shotgun (WGS) entry which is preliminary data.</text>
</comment>
<evidence type="ECO:0000313" key="1">
    <source>
        <dbReference type="EMBL" id="KAK8073069.1"/>
    </source>
</evidence>
<accession>A0ABR1VT65</accession>
<proteinExistence type="predicted"/>
<dbReference type="EMBL" id="JAQQWM010000003">
    <property type="protein sequence ID" value="KAK8073069.1"/>
    <property type="molecule type" value="Genomic_DNA"/>
</dbReference>
<dbReference type="Proteomes" id="UP001446871">
    <property type="component" value="Unassembled WGS sequence"/>
</dbReference>
<organism evidence="1 2">
    <name type="scientific">Apiospora saccharicola</name>
    <dbReference type="NCBI Taxonomy" id="335842"/>
    <lineage>
        <taxon>Eukaryota</taxon>
        <taxon>Fungi</taxon>
        <taxon>Dikarya</taxon>
        <taxon>Ascomycota</taxon>
        <taxon>Pezizomycotina</taxon>
        <taxon>Sordariomycetes</taxon>
        <taxon>Xylariomycetidae</taxon>
        <taxon>Amphisphaeriales</taxon>
        <taxon>Apiosporaceae</taxon>
        <taxon>Apiospora</taxon>
    </lineage>
</organism>
<sequence length="142" mass="16420">MAGPDIYWYHPYIFAWFIFCHNYIRPLLPEGPLCWHLVFVLVEKVVSKAAQICGGIWLVVRYVIPKPEPMEVTPDLRQLQSSMLEFEHRAAIAETISGWLGLPSLGIWAICYVGRSYTESPAVKKERLEEEKKKKRDEEAAQ</sequence>